<dbReference type="PROSITE" id="PS50110">
    <property type="entry name" value="RESPONSE_REGULATORY"/>
    <property type="match status" value="1"/>
</dbReference>
<proteinExistence type="predicted"/>
<feature type="modified residue" description="4-aspartylphosphate" evidence="1">
    <location>
        <position position="52"/>
    </location>
</feature>
<accession>A0A917PBT3</accession>
<protein>
    <recommendedName>
        <fullName evidence="2">Response regulatory domain-containing protein</fullName>
    </recommendedName>
</protein>
<dbReference type="SUPFAM" id="SSF52172">
    <property type="entry name" value="CheY-like"/>
    <property type="match status" value="1"/>
</dbReference>
<gene>
    <name evidence="3" type="ORF">GCM10008939_12740</name>
</gene>
<dbReference type="GO" id="GO:0000160">
    <property type="term" value="P:phosphorelay signal transduction system"/>
    <property type="evidence" value="ECO:0007669"/>
    <property type="project" value="InterPro"/>
</dbReference>
<dbReference type="RefSeq" id="WP_188961438.1">
    <property type="nucleotide sequence ID" value="NZ_BMOE01000003.1"/>
</dbReference>
<dbReference type="AlphaFoldDB" id="A0A917PBT3"/>
<dbReference type="Pfam" id="PF14332">
    <property type="entry name" value="DUF4388"/>
    <property type="match status" value="1"/>
</dbReference>
<dbReference type="CDD" id="cd00156">
    <property type="entry name" value="REC"/>
    <property type="match status" value="1"/>
</dbReference>
<evidence type="ECO:0000259" key="2">
    <source>
        <dbReference type="PROSITE" id="PS50110"/>
    </source>
</evidence>
<dbReference type="InterPro" id="IPR025497">
    <property type="entry name" value="PatA-like_N"/>
</dbReference>
<keyword evidence="4" id="KW-1185">Reference proteome</keyword>
<dbReference type="Proteomes" id="UP000635726">
    <property type="component" value="Unassembled WGS sequence"/>
</dbReference>
<evidence type="ECO:0000256" key="1">
    <source>
        <dbReference type="PROSITE-ProRule" id="PRU00169"/>
    </source>
</evidence>
<dbReference type="InterPro" id="IPR001789">
    <property type="entry name" value="Sig_transdc_resp-reg_receiver"/>
</dbReference>
<sequence>MTRLLIVLPDEITRRAVSVLAEYEGYEVTSADSRLHALTQLERNTPDVVLCDDRPGDLSSVEFHEIIRSEPGTQGVPLLLVTDRVPGWFDTALDVPVGRDRTSRELVEAITDATTRLARDPVKLTPLTPAPVGAQMRGTLEIVNLFDLIVSFNQMRKTGRIMVTVGNTEAVIYLMRGEVWHIEYGGHTGQQALLNAFADTEVAPTSSFAFAILPEPLVELLPRTSLTSTSRLLLDIAVHLDHVRSARQAPAPQ</sequence>
<evidence type="ECO:0000313" key="4">
    <source>
        <dbReference type="Proteomes" id="UP000635726"/>
    </source>
</evidence>
<feature type="domain" description="Response regulatory" evidence="2">
    <location>
        <begin position="3"/>
        <end position="114"/>
    </location>
</feature>
<dbReference type="Gene3D" id="3.40.50.2300">
    <property type="match status" value="1"/>
</dbReference>
<reference evidence="3" key="1">
    <citation type="journal article" date="2014" name="Int. J. Syst. Evol. Microbiol.">
        <title>Complete genome sequence of Corynebacterium casei LMG S-19264T (=DSM 44701T), isolated from a smear-ripened cheese.</title>
        <authorList>
            <consortium name="US DOE Joint Genome Institute (JGI-PGF)"/>
            <person name="Walter F."/>
            <person name="Albersmeier A."/>
            <person name="Kalinowski J."/>
            <person name="Ruckert C."/>
        </authorList>
    </citation>
    <scope>NUCLEOTIDE SEQUENCE</scope>
    <source>
        <strain evidence="3">JCM 14371</strain>
    </source>
</reference>
<name>A0A917PBT3_9DEIO</name>
<dbReference type="InterPro" id="IPR011006">
    <property type="entry name" value="CheY-like_superfamily"/>
</dbReference>
<reference evidence="3" key="2">
    <citation type="submission" date="2020-09" db="EMBL/GenBank/DDBJ databases">
        <authorList>
            <person name="Sun Q."/>
            <person name="Ohkuma M."/>
        </authorList>
    </citation>
    <scope>NUCLEOTIDE SEQUENCE</scope>
    <source>
        <strain evidence="3">JCM 14371</strain>
    </source>
</reference>
<dbReference type="EMBL" id="BMOE01000003">
    <property type="protein sequence ID" value="GGJ69796.1"/>
    <property type="molecule type" value="Genomic_DNA"/>
</dbReference>
<keyword evidence="1" id="KW-0597">Phosphoprotein</keyword>
<organism evidence="3 4">
    <name type="scientific">Deinococcus aquiradiocola</name>
    <dbReference type="NCBI Taxonomy" id="393059"/>
    <lineage>
        <taxon>Bacteria</taxon>
        <taxon>Thermotogati</taxon>
        <taxon>Deinococcota</taxon>
        <taxon>Deinococci</taxon>
        <taxon>Deinococcales</taxon>
        <taxon>Deinococcaceae</taxon>
        <taxon>Deinococcus</taxon>
    </lineage>
</organism>
<comment type="caution">
    <text evidence="3">The sequence shown here is derived from an EMBL/GenBank/DDBJ whole genome shotgun (WGS) entry which is preliminary data.</text>
</comment>
<evidence type="ECO:0000313" key="3">
    <source>
        <dbReference type="EMBL" id="GGJ69796.1"/>
    </source>
</evidence>